<evidence type="ECO:0000313" key="4">
    <source>
        <dbReference type="Proteomes" id="UP000772434"/>
    </source>
</evidence>
<dbReference type="OrthoDB" id="2399148at2759"/>
<sequence>MNFARQRLLRTASLGSVPLAAAGGVVLSSTGEAKEKLPIYSQPDTEIVLQEVPSELEKQIGTLRRQVTATYRDAHAQVQGLISKWIGVEHAVENRVKAIISPEESLTPGILYVGVATLSGSIITRSRALPLRIIFPPVLLAISANHFLPKTTANLSEYLGSLEEQYFPAVAQKHAVANAHTAMTWERIKEATASGRSSIYGGVVTGVDKVQELTGLKLSETLQLGREQKVKVQAQAAEAVEAIEKKVEQVKADGENIVEKKVEEVKRLV</sequence>
<dbReference type="GO" id="GO:0042407">
    <property type="term" value="P:cristae formation"/>
    <property type="evidence" value="ECO:0007669"/>
    <property type="project" value="InterPro"/>
</dbReference>
<dbReference type="Pfam" id="PF09769">
    <property type="entry name" value="ApoO"/>
    <property type="match status" value="1"/>
</dbReference>
<dbReference type="GO" id="GO:0061617">
    <property type="term" value="C:MICOS complex"/>
    <property type="evidence" value="ECO:0007669"/>
    <property type="project" value="UniProtKB-UniRule"/>
</dbReference>
<dbReference type="EMBL" id="JADNRY010000050">
    <property type="protein sequence ID" value="KAF9069435.1"/>
    <property type="molecule type" value="Genomic_DNA"/>
</dbReference>
<keyword evidence="4" id="KW-1185">Reference proteome</keyword>
<evidence type="ECO:0000256" key="1">
    <source>
        <dbReference type="RuleBase" id="RU363021"/>
    </source>
</evidence>
<name>A0A9P5U717_9AGAR</name>
<comment type="subunit">
    <text evidence="1">Component of the mitochondrial contact site and cristae organizing system (MICOS) complex.</text>
</comment>
<feature type="coiled-coil region" evidence="2">
    <location>
        <begin position="233"/>
        <end position="260"/>
    </location>
</feature>
<dbReference type="AlphaFoldDB" id="A0A9P5U717"/>
<evidence type="ECO:0000256" key="2">
    <source>
        <dbReference type="SAM" id="Coils"/>
    </source>
</evidence>
<dbReference type="InterPro" id="IPR019166">
    <property type="entry name" value="MIC26/MIC27"/>
</dbReference>
<proteinExistence type="predicted"/>
<organism evidence="3 4">
    <name type="scientific">Rhodocollybia butyracea</name>
    <dbReference type="NCBI Taxonomy" id="206335"/>
    <lineage>
        <taxon>Eukaryota</taxon>
        <taxon>Fungi</taxon>
        <taxon>Dikarya</taxon>
        <taxon>Basidiomycota</taxon>
        <taxon>Agaricomycotina</taxon>
        <taxon>Agaricomycetes</taxon>
        <taxon>Agaricomycetidae</taxon>
        <taxon>Agaricales</taxon>
        <taxon>Marasmiineae</taxon>
        <taxon>Omphalotaceae</taxon>
        <taxon>Rhodocollybia</taxon>
    </lineage>
</organism>
<keyword evidence="1" id="KW-0472">Membrane</keyword>
<dbReference type="InterPro" id="IPR033181">
    <property type="entry name" value="Mic26_fungi"/>
</dbReference>
<evidence type="ECO:0000313" key="3">
    <source>
        <dbReference type="EMBL" id="KAF9069435.1"/>
    </source>
</evidence>
<comment type="caution">
    <text evidence="3">The sequence shown here is derived from an EMBL/GenBank/DDBJ whole genome shotgun (WGS) entry which is preliminary data.</text>
</comment>
<dbReference type="PANTHER" id="PTHR28268">
    <property type="entry name" value="MICOS SUBUNIT MIC26"/>
    <property type="match status" value="1"/>
</dbReference>
<accession>A0A9P5U717</accession>
<dbReference type="PANTHER" id="PTHR28268:SF1">
    <property type="entry name" value="MICOS SUBUNIT MIC26"/>
    <property type="match status" value="1"/>
</dbReference>
<reference evidence="3" key="1">
    <citation type="submission" date="2020-11" db="EMBL/GenBank/DDBJ databases">
        <authorList>
            <consortium name="DOE Joint Genome Institute"/>
            <person name="Ahrendt S."/>
            <person name="Riley R."/>
            <person name="Andreopoulos W."/>
            <person name="Labutti K."/>
            <person name="Pangilinan J."/>
            <person name="Ruiz-Duenas F.J."/>
            <person name="Barrasa J.M."/>
            <person name="Sanchez-Garcia M."/>
            <person name="Camarero S."/>
            <person name="Miyauchi S."/>
            <person name="Serrano A."/>
            <person name="Linde D."/>
            <person name="Babiker R."/>
            <person name="Drula E."/>
            <person name="Ayuso-Fernandez I."/>
            <person name="Pacheco R."/>
            <person name="Padilla G."/>
            <person name="Ferreira P."/>
            <person name="Barriuso J."/>
            <person name="Kellner H."/>
            <person name="Castanera R."/>
            <person name="Alfaro M."/>
            <person name="Ramirez L."/>
            <person name="Pisabarro A.G."/>
            <person name="Kuo A."/>
            <person name="Tritt A."/>
            <person name="Lipzen A."/>
            <person name="He G."/>
            <person name="Yan M."/>
            <person name="Ng V."/>
            <person name="Cullen D."/>
            <person name="Martin F."/>
            <person name="Rosso M.-N."/>
            <person name="Henrissat B."/>
            <person name="Hibbett D."/>
            <person name="Martinez A.T."/>
            <person name="Grigoriev I.V."/>
        </authorList>
    </citation>
    <scope>NUCLEOTIDE SEQUENCE</scope>
    <source>
        <strain evidence="3">AH 40177</strain>
    </source>
</reference>
<dbReference type="Proteomes" id="UP000772434">
    <property type="component" value="Unassembled WGS sequence"/>
</dbReference>
<comment type="function">
    <text evidence="1">Component of the MICOS complex, a large protein complex of the mitochondrial inner membrane that plays crucial roles in the maintenance of crista junctions, inner membrane architecture, and formation of contact sites to the outer membrane.</text>
</comment>
<gene>
    <name evidence="3" type="ORF">BDP27DRAFT_1293735</name>
</gene>
<keyword evidence="1" id="KW-0999">Mitochondrion inner membrane</keyword>
<keyword evidence="1" id="KW-0496">Mitochondrion</keyword>
<comment type="subcellular location">
    <subcellularLocation>
        <location evidence="1">Mitochondrion inner membrane</location>
    </subcellularLocation>
</comment>
<keyword evidence="2" id="KW-0175">Coiled coil</keyword>
<protein>
    <recommendedName>
        <fullName evidence="1">MICOS complex subunit</fullName>
    </recommendedName>
</protein>
<dbReference type="GO" id="GO:0044284">
    <property type="term" value="C:mitochondrial crista junction"/>
    <property type="evidence" value="ECO:0007669"/>
    <property type="project" value="TreeGrafter"/>
</dbReference>